<dbReference type="Pfam" id="PF07845">
    <property type="entry name" value="DUF1636"/>
    <property type="match status" value="1"/>
</dbReference>
<keyword evidence="3" id="KW-1185">Reference proteome</keyword>
<dbReference type="KEGG" id="mbry:B1812_17555"/>
<dbReference type="OrthoDB" id="424426at2"/>
<protein>
    <recommendedName>
        <fullName evidence="4">Metal-binding protein</fullName>
    </recommendedName>
</protein>
<dbReference type="AlphaFoldDB" id="A0A1W6MYD5"/>
<dbReference type="EMBL" id="CP019948">
    <property type="protein sequence ID" value="ARN82594.1"/>
    <property type="molecule type" value="Genomic_DNA"/>
</dbReference>
<gene>
    <name evidence="2" type="ORF">B1812_17555</name>
</gene>
<dbReference type="RefSeq" id="WP_158658834.1">
    <property type="nucleotide sequence ID" value="NZ_AP027149.1"/>
</dbReference>
<dbReference type="STRING" id="655015.B1812_17555"/>
<evidence type="ECO:0000313" key="3">
    <source>
        <dbReference type="Proteomes" id="UP000193978"/>
    </source>
</evidence>
<dbReference type="InterPro" id="IPR012863">
    <property type="entry name" value="DUF1636"/>
</dbReference>
<sequence>MTQDAATTIFVCVTCRGQDDAEARPGRDFYEALDERLKSGDSAPIRAVAVECLSICKRPTSVALAAPGKWTYVMTGLESAPHVEDIVTAAKQHALSQDGVPPWRDRPECFKRNVVSRTPPLGEAPREG</sequence>
<dbReference type="Gene3D" id="3.40.30.10">
    <property type="entry name" value="Glutaredoxin"/>
    <property type="match status" value="1"/>
</dbReference>
<organism evidence="2 3">
    <name type="scientific">Methylocystis bryophila</name>
    <dbReference type="NCBI Taxonomy" id="655015"/>
    <lineage>
        <taxon>Bacteria</taxon>
        <taxon>Pseudomonadati</taxon>
        <taxon>Pseudomonadota</taxon>
        <taxon>Alphaproteobacteria</taxon>
        <taxon>Hyphomicrobiales</taxon>
        <taxon>Methylocystaceae</taxon>
        <taxon>Methylocystis</taxon>
    </lineage>
</organism>
<proteinExistence type="predicted"/>
<evidence type="ECO:0000256" key="1">
    <source>
        <dbReference type="SAM" id="MobiDB-lite"/>
    </source>
</evidence>
<accession>A0A1W6MYD5</accession>
<reference evidence="2 3" key="1">
    <citation type="submission" date="2017-02" db="EMBL/GenBank/DDBJ databases">
        <authorList>
            <person name="Peterson S.W."/>
        </authorList>
    </citation>
    <scope>NUCLEOTIDE SEQUENCE [LARGE SCALE GENOMIC DNA]</scope>
    <source>
        <strain evidence="2 3">S285</strain>
    </source>
</reference>
<name>A0A1W6MYD5_9HYPH</name>
<evidence type="ECO:0000313" key="2">
    <source>
        <dbReference type="EMBL" id="ARN82594.1"/>
    </source>
</evidence>
<feature type="region of interest" description="Disordered" evidence="1">
    <location>
        <begin position="97"/>
        <end position="128"/>
    </location>
</feature>
<evidence type="ECO:0008006" key="4">
    <source>
        <dbReference type="Google" id="ProtNLM"/>
    </source>
</evidence>
<dbReference type="Proteomes" id="UP000193978">
    <property type="component" value="Chromosome"/>
</dbReference>